<reference evidence="3 4" key="1">
    <citation type="submission" date="2020-08" db="EMBL/GenBank/DDBJ databases">
        <title>Genomic Encyclopedia of Type Strains, Phase IV (KMG-V): Genome sequencing to study the core and pangenomes of soil and plant-associated prokaryotes.</title>
        <authorList>
            <person name="Whitman W."/>
        </authorList>
    </citation>
    <scope>NUCLEOTIDE SEQUENCE [LARGE SCALE GENOMIC DNA]</scope>
    <source>
        <strain evidence="1 4">SEMIA 471</strain>
        <strain evidence="2 3">SEMIA 489</strain>
    </source>
</reference>
<dbReference type="Proteomes" id="UP000523431">
    <property type="component" value="Unassembled WGS sequence"/>
</dbReference>
<name>A0A7W6Y5A9_RHIET</name>
<accession>A0A7W6Y5A9</accession>
<comment type="caution">
    <text evidence="1">The sequence shown here is derived from an EMBL/GenBank/DDBJ whole genome shotgun (WGS) entry which is preliminary data.</text>
</comment>
<dbReference type="EMBL" id="JACIHU010000001">
    <property type="protein sequence ID" value="MBB4477819.1"/>
    <property type="molecule type" value="Genomic_DNA"/>
</dbReference>
<dbReference type="AlphaFoldDB" id="A0A7W6Y5A9"/>
<sequence length="171" mass="19182">MKMISVNRGSIEMPPARGLSTSLDHLADSGAQPVAVIGRPRPDMDHFRQRLAQRRKAQPIPLQIAAEQPDGLRRLTVAKHRNFPPRLLRQVAGRQHQRAISSDTQLMSGAEGKDQDVAGFQIGLFAFRFQPATARDDDMKRHGARSPCRETCKRRRGIGLPIARRHEAELQ</sequence>
<dbReference type="Proteomes" id="UP000557344">
    <property type="component" value="Unassembled WGS sequence"/>
</dbReference>
<dbReference type="EMBL" id="JACIID010000001">
    <property type="protein sequence ID" value="MBB4533651.1"/>
    <property type="molecule type" value="Genomic_DNA"/>
</dbReference>
<proteinExistence type="predicted"/>
<evidence type="ECO:0000313" key="1">
    <source>
        <dbReference type="EMBL" id="MBB4477819.1"/>
    </source>
</evidence>
<evidence type="ECO:0000313" key="4">
    <source>
        <dbReference type="Proteomes" id="UP000557344"/>
    </source>
</evidence>
<evidence type="ECO:0000313" key="3">
    <source>
        <dbReference type="Proteomes" id="UP000523431"/>
    </source>
</evidence>
<gene>
    <name evidence="1" type="ORF">GGE46_000360</name>
    <name evidence="2" type="ORF">GGE57_000360</name>
</gene>
<protein>
    <submittedName>
        <fullName evidence="1">Uncharacterized protein</fullName>
    </submittedName>
</protein>
<evidence type="ECO:0000313" key="2">
    <source>
        <dbReference type="EMBL" id="MBB4533651.1"/>
    </source>
</evidence>
<organism evidence="1 4">
    <name type="scientific">Rhizobium etli</name>
    <dbReference type="NCBI Taxonomy" id="29449"/>
    <lineage>
        <taxon>Bacteria</taxon>
        <taxon>Pseudomonadati</taxon>
        <taxon>Pseudomonadota</taxon>
        <taxon>Alphaproteobacteria</taxon>
        <taxon>Hyphomicrobiales</taxon>
        <taxon>Rhizobiaceae</taxon>
        <taxon>Rhizobium/Agrobacterium group</taxon>
        <taxon>Rhizobium</taxon>
    </lineage>
</organism>